<evidence type="ECO:0000313" key="2">
    <source>
        <dbReference type="EMBL" id="TYL38778.1"/>
    </source>
</evidence>
<feature type="coiled-coil region" evidence="1">
    <location>
        <begin position="281"/>
        <end position="308"/>
    </location>
</feature>
<sequence>METESFWDDLQAQCERLEPGVALLTPVSERAFGIESIERDRIVVQFGDSGEERPLWREQFEVFLERLAGGSVPVDDLPPSVEPYASVVTLSAEYAVEDDAITNDPEGAAAGESPYLIPAAEARTPPERVRDDALLLADHLERFGMDDPTSLDTESLTDRYVLLSDVQRGADRLRREVREPLLERLGPDQQLHGHFGSVRRTTRERRRTKDEEDVFDALDERGIPREWVLGIDRDKLDVVLAVTDLEEDEVYDVDEQVYAQKTTTDESEKYSRLEGLANRLAELEGEDGEELRDELAEIEDRLEEALSAG</sequence>
<accession>A0A8J8Q559</accession>
<evidence type="ECO:0008006" key="4">
    <source>
        <dbReference type="Google" id="ProtNLM"/>
    </source>
</evidence>
<name>A0A8J8Q559_9EURY</name>
<dbReference type="OrthoDB" id="247969at2157"/>
<proteinExistence type="predicted"/>
<dbReference type="EMBL" id="PHNJ01000004">
    <property type="protein sequence ID" value="TYL38778.1"/>
    <property type="molecule type" value="Genomic_DNA"/>
</dbReference>
<dbReference type="Pfam" id="PF25943">
    <property type="entry name" value="DUF7983"/>
    <property type="match status" value="1"/>
</dbReference>
<evidence type="ECO:0000256" key="1">
    <source>
        <dbReference type="SAM" id="Coils"/>
    </source>
</evidence>
<dbReference type="InterPro" id="IPR058289">
    <property type="entry name" value="DUF7983"/>
</dbReference>
<evidence type="ECO:0000313" key="3">
    <source>
        <dbReference type="Proteomes" id="UP000766904"/>
    </source>
</evidence>
<dbReference type="RefSeq" id="WP_148857779.1">
    <property type="nucleotide sequence ID" value="NZ_PHNJ01000004.1"/>
</dbReference>
<gene>
    <name evidence="2" type="ORF">CV102_09695</name>
</gene>
<dbReference type="Proteomes" id="UP000766904">
    <property type="component" value="Unassembled WGS sequence"/>
</dbReference>
<keyword evidence="3" id="KW-1185">Reference proteome</keyword>
<dbReference type="AlphaFoldDB" id="A0A8J8Q559"/>
<reference evidence="2" key="1">
    <citation type="submission" date="2017-11" db="EMBL/GenBank/DDBJ databases">
        <authorList>
            <person name="Kajale S.C."/>
            <person name="Sharma A."/>
        </authorList>
    </citation>
    <scope>NUCLEOTIDE SEQUENCE</scope>
    <source>
        <strain evidence="2">LS1_42</strain>
    </source>
</reference>
<protein>
    <recommendedName>
        <fullName evidence="4">DUF2800 family protein</fullName>
    </recommendedName>
</protein>
<keyword evidence="1" id="KW-0175">Coiled coil</keyword>
<comment type="caution">
    <text evidence="2">The sequence shown here is derived from an EMBL/GenBank/DDBJ whole genome shotgun (WGS) entry which is preliminary data.</text>
</comment>
<organism evidence="2 3">
    <name type="scientific">Natronococcus pandeyae</name>
    <dbReference type="NCBI Taxonomy" id="2055836"/>
    <lineage>
        <taxon>Archaea</taxon>
        <taxon>Methanobacteriati</taxon>
        <taxon>Methanobacteriota</taxon>
        <taxon>Stenosarchaea group</taxon>
        <taxon>Halobacteria</taxon>
        <taxon>Halobacteriales</taxon>
        <taxon>Natrialbaceae</taxon>
        <taxon>Natronococcus</taxon>
    </lineage>
</organism>